<sequence length="98" mass="10705">MLIAMAQAFLQQEAALLFCPLEPVEQTSCRIRRSEPLPTRTPPKVKFGHGKGVFLIAFFFVPFALDDSSAPLAGFGQGRIRPSACPTMLTGMICVEFS</sequence>
<evidence type="ECO:0000313" key="1">
    <source>
        <dbReference type="EMBL" id="RLQ12702.1"/>
    </source>
</evidence>
<comment type="caution">
    <text evidence="1">The sequence shown here is derived from an EMBL/GenBank/DDBJ whole genome shotgun (WGS) entry which is preliminary data.</text>
</comment>
<organism evidence="1 2">
    <name type="scientific">Geobacillus stearothermophilus</name>
    <name type="common">Bacillus stearothermophilus</name>
    <dbReference type="NCBI Taxonomy" id="1422"/>
    <lineage>
        <taxon>Bacteria</taxon>
        <taxon>Bacillati</taxon>
        <taxon>Bacillota</taxon>
        <taxon>Bacilli</taxon>
        <taxon>Bacillales</taxon>
        <taxon>Anoxybacillaceae</taxon>
        <taxon>Geobacillus</taxon>
    </lineage>
</organism>
<gene>
    <name evidence="1" type="ORF">D9548_16235</name>
</gene>
<accession>A0A3L7D945</accession>
<dbReference type="Proteomes" id="UP000266922">
    <property type="component" value="Unassembled WGS sequence"/>
</dbReference>
<evidence type="ECO:0000313" key="2">
    <source>
        <dbReference type="Proteomes" id="UP000266922"/>
    </source>
</evidence>
<dbReference type="EMBL" id="RCTJ01000224">
    <property type="protein sequence ID" value="RLQ12702.1"/>
    <property type="molecule type" value="Genomic_DNA"/>
</dbReference>
<name>A0A3L7D945_GEOSE</name>
<reference evidence="1 2" key="1">
    <citation type="submission" date="2018-10" db="EMBL/GenBank/DDBJ databases">
        <title>Geobacillus stearothermophilus in processing lines of powdered infant formula.</title>
        <authorList>
            <person name="Rhee M.S."/>
            <person name="Choi I.-G."/>
            <person name="Cho T.J."/>
            <person name="Park B."/>
        </authorList>
    </citation>
    <scope>NUCLEOTIDE SEQUENCE [LARGE SCALE GENOMIC DNA]</scope>
    <source>
        <strain evidence="1 2">FHS-PPGT130</strain>
    </source>
</reference>
<dbReference type="AlphaFoldDB" id="A0A3L7D945"/>
<protein>
    <submittedName>
        <fullName evidence="1">Uncharacterized protein</fullName>
    </submittedName>
</protein>
<proteinExistence type="predicted"/>